<accession>A0ACB9B5H9</accession>
<reference evidence="1 2" key="2">
    <citation type="journal article" date="2022" name="Mol. Ecol. Resour.">
        <title>The genomes of chicory, endive, great burdock and yacon provide insights into Asteraceae paleo-polyploidization history and plant inulin production.</title>
        <authorList>
            <person name="Fan W."/>
            <person name="Wang S."/>
            <person name="Wang H."/>
            <person name="Wang A."/>
            <person name="Jiang F."/>
            <person name="Liu H."/>
            <person name="Zhao H."/>
            <person name="Xu D."/>
            <person name="Zhang Y."/>
        </authorList>
    </citation>
    <scope>NUCLEOTIDE SEQUENCE [LARGE SCALE GENOMIC DNA]</scope>
    <source>
        <strain evidence="2">cv. Yunnan</strain>
        <tissue evidence="1">Leaves</tissue>
    </source>
</reference>
<dbReference type="EMBL" id="CM042040">
    <property type="protein sequence ID" value="KAI3717173.1"/>
    <property type="molecule type" value="Genomic_DNA"/>
</dbReference>
<evidence type="ECO:0000313" key="1">
    <source>
        <dbReference type="EMBL" id="KAI3717173.1"/>
    </source>
</evidence>
<reference evidence="2" key="1">
    <citation type="journal article" date="2022" name="Mol. Ecol. Resour.">
        <title>The genomes of chicory, endive, great burdock and yacon provide insights into Asteraceae palaeo-polyploidization history and plant inulin production.</title>
        <authorList>
            <person name="Fan W."/>
            <person name="Wang S."/>
            <person name="Wang H."/>
            <person name="Wang A."/>
            <person name="Jiang F."/>
            <person name="Liu H."/>
            <person name="Zhao H."/>
            <person name="Xu D."/>
            <person name="Zhang Y."/>
        </authorList>
    </citation>
    <scope>NUCLEOTIDE SEQUENCE [LARGE SCALE GENOMIC DNA]</scope>
    <source>
        <strain evidence="2">cv. Yunnan</strain>
    </source>
</reference>
<proteinExistence type="predicted"/>
<keyword evidence="2" id="KW-1185">Reference proteome</keyword>
<evidence type="ECO:0000313" key="2">
    <source>
        <dbReference type="Proteomes" id="UP001056120"/>
    </source>
</evidence>
<sequence>MGGGPRSLNDNFISIPASDAIPTTDAIPATDVIPGEFLYRLLPFKFRSTLFRVIQSIFQRTRELFSRKMAFRPAPLFRWLSQPCQAATSVETATSDGGIHDSGKPGEPDPCSSSRFEFRQDN</sequence>
<name>A0ACB9B5H9_9ASTR</name>
<comment type="caution">
    <text evidence="1">The sequence shown here is derived from an EMBL/GenBank/DDBJ whole genome shotgun (WGS) entry which is preliminary data.</text>
</comment>
<organism evidence="1 2">
    <name type="scientific">Smallanthus sonchifolius</name>
    <dbReference type="NCBI Taxonomy" id="185202"/>
    <lineage>
        <taxon>Eukaryota</taxon>
        <taxon>Viridiplantae</taxon>
        <taxon>Streptophyta</taxon>
        <taxon>Embryophyta</taxon>
        <taxon>Tracheophyta</taxon>
        <taxon>Spermatophyta</taxon>
        <taxon>Magnoliopsida</taxon>
        <taxon>eudicotyledons</taxon>
        <taxon>Gunneridae</taxon>
        <taxon>Pentapetalae</taxon>
        <taxon>asterids</taxon>
        <taxon>campanulids</taxon>
        <taxon>Asterales</taxon>
        <taxon>Asteraceae</taxon>
        <taxon>Asteroideae</taxon>
        <taxon>Heliantheae alliance</taxon>
        <taxon>Millerieae</taxon>
        <taxon>Smallanthus</taxon>
    </lineage>
</organism>
<dbReference type="Proteomes" id="UP001056120">
    <property type="component" value="Linkage Group LG23"/>
</dbReference>
<gene>
    <name evidence="1" type="ORF">L1987_68605</name>
</gene>
<protein>
    <submittedName>
        <fullName evidence="1">Uncharacterized protein</fullName>
    </submittedName>
</protein>